<feature type="chain" id="PRO_5002214070" evidence="2">
    <location>
        <begin position="20"/>
        <end position="155"/>
    </location>
</feature>
<keyword evidence="2" id="KW-0732">Signal</keyword>
<evidence type="ECO:0000256" key="1">
    <source>
        <dbReference type="SAM" id="MobiDB-lite"/>
    </source>
</evidence>
<keyword evidence="4" id="KW-1185">Reference proteome</keyword>
<accession>A0A0C9U154</accession>
<gene>
    <name evidence="3" type="ORF">M422DRAFT_34215</name>
</gene>
<evidence type="ECO:0000256" key="2">
    <source>
        <dbReference type="SAM" id="SignalP"/>
    </source>
</evidence>
<dbReference type="AlphaFoldDB" id="A0A0C9U154"/>
<feature type="signal peptide" evidence="2">
    <location>
        <begin position="1"/>
        <end position="19"/>
    </location>
</feature>
<reference evidence="3 4" key="1">
    <citation type="submission" date="2014-06" db="EMBL/GenBank/DDBJ databases">
        <title>Evolutionary Origins and Diversification of the Mycorrhizal Mutualists.</title>
        <authorList>
            <consortium name="DOE Joint Genome Institute"/>
            <consortium name="Mycorrhizal Genomics Consortium"/>
            <person name="Kohler A."/>
            <person name="Kuo A."/>
            <person name="Nagy L.G."/>
            <person name="Floudas D."/>
            <person name="Copeland A."/>
            <person name="Barry K.W."/>
            <person name="Cichocki N."/>
            <person name="Veneault-Fourrey C."/>
            <person name="LaButti K."/>
            <person name="Lindquist E.A."/>
            <person name="Lipzen A."/>
            <person name="Lundell T."/>
            <person name="Morin E."/>
            <person name="Murat C."/>
            <person name="Riley R."/>
            <person name="Ohm R."/>
            <person name="Sun H."/>
            <person name="Tunlid A."/>
            <person name="Henrissat B."/>
            <person name="Grigoriev I.V."/>
            <person name="Hibbett D.S."/>
            <person name="Martin F."/>
        </authorList>
    </citation>
    <scope>NUCLEOTIDE SEQUENCE [LARGE SCALE GENOMIC DNA]</scope>
    <source>
        <strain evidence="3 4">SS14</strain>
    </source>
</reference>
<evidence type="ECO:0000313" key="3">
    <source>
        <dbReference type="EMBL" id="KIJ36488.1"/>
    </source>
</evidence>
<evidence type="ECO:0000313" key="4">
    <source>
        <dbReference type="Proteomes" id="UP000054279"/>
    </source>
</evidence>
<name>A0A0C9U154_SPHS4</name>
<feature type="compositionally biased region" description="Polar residues" evidence="1">
    <location>
        <begin position="144"/>
        <end position="155"/>
    </location>
</feature>
<proteinExistence type="predicted"/>
<protein>
    <submittedName>
        <fullName evidence="3">Unplaced genomic scaffold SPHSTscaffold_102, whole genome shotgun sequence</fullName>
    </submittedName>
</protein>
<dbReference type="EMBL" id="KN837177">
    <property type="protein sequence ID" value="KIJ36488.1"/>
    <property type="molecule type" value="Genomic_DNA"/>
</dbReference>
<organism evidence="3 4">
    <name type="scientific">Sphaerobolus stellatus (strain SS14)</name>
    <dbReference type="NCBI Taxonomy" id="990650"/>
    <lineage>
        <taxon>Eukaryota</taxon>
        <taxon>Fungi</taxon>
        <taxon>Dikarya</taxon>
        <taxon>Basidiomycota</taxon>
        <taxon>Agaricomycotina</taxon>
        <taxon>Agaricomycetes</taxon>
        <taxon>Phallomycetidae</taxon>
        <taxon>Geastrales</taxon>
        <taxon>Sphaerobolaceae</taxon>
        <taxon>Sphaerobolus</taxon>
    </lineage>
</organism>
<sequence length="155" mass="16469">MARLSSLFLSVSLFVYVLAAPLPSPQVVPLLGDVDQDGIPFANLTLPSQGGEFPSFLEKPLAEKTVVTKRIQKGSNEGFFKPQGNQGGHNQGPQIEPPNRNAFVEEDGQGNKEASPPVFQQPSGQSKAEETGQKAPGKVHTLAGSENTQAHGKPQ</sequence>
<dbReference type="HOGENOM" id="CLU_1696598_0_0_1"/>
<feature type="region of interest" description="Disordered" evidence="1">
    <location>
        <begin position="73"/>
        <end position="155"/>
    </location>
</feature>
<dbReference type="Proteomes" id="UP000054279">
    <property type="component" value="Unassembled WGS sequence"/>
</dbReference>